<feature type="compositionally biased region" description="Acidic residues" evidence="1">
    <location>
        <begin position="314"/>
        <end position="329"/>
    </location>
</feature>
<proteinExistence type="predicted"/>
<dbReference type="AlphaFoldDB" id="A0A9P9WKT2"/>
<sequence>MVDGIWTSATAVHVLSTGDGLARFDEAFVDPAQRALLRDITFEVVLPEISIKRLKKVQSNAEAAANDAAFTRAISDFLGRLARWEARDGASLSLTITAESPTHKKRQELVENGMLNNSHNSFGPPIWDIRNMDRMLRFEASTPPQLPEVPCITKLCCGGFHCPRVMHPSVQVAISNACVAVNVVEWDLYLPGRRTMPARVRERSALAQALQEAKLASATELILTLNDDDPMNEAFELESLLHHPDDFDRLSLGLRHIAQLPMLRKLELRSTWILSPVAFGPHPDLADVHCPSLEEIVIEVSMCTPDGRYLMTGDPEDAPEDDGYYESGEEPPPAAFDSDASDTSDWGPEFAWDKEEGIVPAVMFRTTPDDETFVPLWESFARAARCSMPKLRNMTISFGGGTRSCNAPSEAQYCTAGQSATYFDQFPGCAGFSREHAQEPRWYFTSTEDFDKSWRPPRGLRDELEGPDKDGRKGHIYWLINQSRIEIKQL</sequence>
<name>A0A9P9WKT2_9PEZI</name>
<feature type="region of interest" description="Disordered" evidence="1">
    <location>
        <begin position="310"/>
        <end position="349"/>
    </location>
</feature>
<evidence type="ECO:0000256" key="1">
    <source>
        <dbReference type="SAM" id="MobiDB-lite"/>
    </source>
</evidence>
<comment type="caution">
    <text evidence="2">The sequence shown here is derived from an EMBL/GenBank/DDBJ whole genome shotgun (WGS) entry which is preliminary data.</text>
</comment>
<gene>
    <name evidence="2" type="ORF">JX265_006732</name>
</gene>
<evidence type="ECO:0000313" key="3">
    <source>
        <dbReference type="Proteomes" id="UP000829685"/>
    </source>
</evidence>
<feature type="compositionally biased region" description="Low complexity" evidence="1">
    <location>
        <begin position="335"/>
        <end position="345"/>
    </location>
</feature>
<evidence type="ECO:0000313" key="2">
    <source>
        <dbReference type="EMBL" id="KAI1868753.1"/>
    </source>
</evidence>
<reference evidence="2" key="1">
    <citation type="submission" date="2021-03" db="EMBL/GenBank/DDBJ databases">
        <title>Revisited historic fungal species revealed as producer of novel bioactive compounds through whole genome sequencing and comparative genomics.</title>
        <authorList>
            <person name="Vignolle G.A."/>
            <person name="Hochenegger N."/>
            <person name="Mach R.L."/>
            <person name="Mach-Aigner A.R."/>
            <person name="Javad Rahimi M."/>
            <person name="Salim K.A."/>
            <person name="Chan C.M."/>
            <person name="Lim L.B.L."/>
            <person name="Cai F."/>
            <person name="Druzhinina I.S."/>
            <person name="U'Ren J.M."/>
            <person name="Derntl C."/>
        </authorList>
    </citation>
    <scope>NUCLEOTIDE SEQUENCE</scope>
    <source>
        <strain evidence="2">TUCIM 5799</strain>
    </source>
</reference>
<dbReference type="Proteomes" id="UP000829685">
    <property type="component" value="Unassembled WGS sequence"/>
</dbReference>
<dbReference type="OrthoDB" id="5333491at2759"/>
<accession>A0A9P9WKT2</accession>
<organism evidence="2 3">
    <name type="scientific">Neoarthrinium moseri</name>
    <dbReference type="NCBI Taxonomy" id="1658444"/>
    <lineage>
        <taxon>Eukaryota</taxon>
        <taxon>Fungi</taxon>
        <taxon>Dikarya</taxon>
        <taxon>Ascomycota</taxon>
        <taxon>Pezizomycotina</taxon>
        <taxon>Sordariomycetes</taxon>
        <taxon>Xylariomycetidae</taxon>
        <taxon>Amphisphaeriales</taxon>
        <taxon>Apiosporaceae</taxon>
        <taxon>Neoarthrinium</taxon>
    </lineage>
</organism>
<protein>
    <submittedName>
        <fullName evidence="2">Uncharacterized protein</fullName>
    </submittedName>
</protein>
<keyword evidence="3" id="KW-1185">Reference proteome</keyword>
<dbReference type="EMBL" id="JAFIMR010000016">
    <property type="protein sequence ID" value="KAI1868753.1"/>
    <property type="molecule type" value="Genomic_DNA"/>
</dbReference>